<gene>
    <name evidence="1" type="ORF">PX52LOC_06639</name>
</gene>
<protein>
    <submittedName>
        <fullName evidence="1">Uncharacterized protein</fullName>
    </submittedName>
</protein>
<dbReference type="OrthoDB" id="10009303at2"/>
<proteinExistence type="predicted"/>
<reference evidence="2" key="1">
    <citation type="submission" date="2019-08" db="EMBL/GenBank/DDBJ databases">
        <title>Limnoglobus roseus gen. nov., sp. nov., a novel freshwater planctomycete with a giant genome from the family Gemmataceae.</title>
        <authorList>
            <person name="Kulichevskaya I.S."/>
            <person name="Naumoff D.G."/>
            <person name="Miroshnikov K."/>
            <person name="Ivanova A."/>
            <person name="Philippov D.A."/>
            <person name="Hakobyan A."/>
            <person name="Rijpstra I.C."/>
            <person name="Sinninghe Damste J.S."/>
            <person name="Liesack W."/>
            <person name="Dedysh S.N."/>
        </authorList>
    </citation>
    <scope>NUCLEOTIDE SEQUENCE [LARGE SCALE GENOMIC DNA]</scope>
    <source>
        <strain evidence="2">PX52</strain>
    </source>
</reference>
<evidence type="ECO:0000313" key="2">
    <source>
        <dbReference type="Proteomes" id="UP000324974"/>
    </source>
</evidence>
<keyword evidence="2" id="KW-1185">Reference proteome</keyword>
<dbReference type="AlphaFoldDB" id="A0A5C1AN70"/>
<name>A0A5C1AN70_9BACT</name>
<sequence>MAGFAQPVAGFTTAGQQMAQAFNVFAGNATALATALSAMPRTLTGQFQHHVTVTFNGAEVLSKLSPEIKSMVTAQVRKSLGQVFKEQMPDAGVKV</sequence>
<accession>A0A5C1AN70</accession>
<organism evidence="1 2">
    <name type="scientific">Limnoglobus roseus</name>
    <dbReference type="NCBI Taxonomy" id="2598579"/>
    <lineage>
        <taxon>Bacteria</taxon>
        <taxon>Pseudomonadati</taxon>
        <taxon>Planctomycetota</taxon>
        <taxon>Planctomycetia</taxon>
        <taxon>Gemmatales</taxon>
        <taxon>Gemmataceae</taxon>
        <taxon>Limnoglobus</taxon>
    </lineage>
</organism>
<dbReference type="KEGG" id="lrs:PX52LOC_06639"/>
<dbReference type="RefSeq" id="WP_149113939.1">
    <property type="nucleotide sequence ID" value="NZ_CP042425.1"/>
</dbReference>
<evidence type="ECO:0000313" key="1">
    <source>
        <dbReference type="EMBL" id="QEL19563.1"/>
    </source>
</evidence>
<dbReference type="Proteomes" id="UP000324974">
    <property type="component" value="Chromosome"/>
</dbReference>
<dbReference type="EMBL" id="CP042425">
    <property type="protein sequence ID" value="QEL19563.1"/>
    <property type="molecule type" value="Genomic_DNA"/>
</dbReference>